<evidence type="ECO:0000256" key="1">
    <source>
        <dbReference type="SAM" id="SignalP"/>
    </source>
</evidence>
<dbReference type="AlphaFoldDB" id="A0A1D1YPM0"/>
<dbReference type="EMBL" id="GDJX01011341">
    <property type="protein sequence ID" value="JAT56595.1"/>
    <property type="molecule type" value="Transcribed_RNA"/>
</dbReference>
<dbReference type="InterPro" id="IPR032675">
    <property type="entry name" value="LRR_dom_sf"/>
</dbReference>
<dbReference type="InterPro" id="IPR053213">
    <property type="entry name" value="RLP29"/>
</dbReference>
<organism evidence="2">
    <name type="scientific">Anthurium amnicola</name>
    <dbReference type="NCBI Taxonomy" id="1678845"/>
    <lineage>
        <taxon>Eukaryota</taxon>
        <taxon>Viridiplantae</taxon>
        <taxon>Streptophyta</taxon>
        <taxon>Embryophyta</taxon>
        <taxon>Tracheophyta</taxon>
        <taxon>Spermatophyta</taxon>
        <taxon>Magnoliopsida</taxon>
        <taxon>Liliopsida</taxon>
        <taxon>Araceae</taxon>
        <taxon>Pothoideae</taxon>
        <taxon>Potheae</taxon>
        <taxon>Anthurium</taxon>
    </lineage>
</organism>
<dbReference type="SUPFAM" id="SSF52058">
    <property type="entry name" value="L domain-like"/>
    <property type="match status" value="1"/>
</dbReference>
<dbReference type="Gene3D" id="3.80.10.10">
    <property type="entry name" value="Ribonuclease Inhibitor"/>
    <property type="match status" value="1"/>
</dbReference>
<feature type="signal peptide" evidence="1">
    <location>
        <begin position="1"/>
        <end position="40"/>
    </location>
</feature>
<keyword evidence="1" id="KW-0732">Signal</keyword>
<gene>
    <name evidence="2" type="primary">DRT100_3</name>
    <name evidence="2" type="ORF">g.41126</name>
</gene>
<feature type="chain" id="PRO_5008900383" evidence="1">
    <location>
        <begin position="41"/>
        <end position="466"/>
    </location>
</feature>
<sequence>MPSRCVATGTWQAHLMASRPFHSFLLLLLFFSHHCIITLAAQQVLPPTRLSPVDVAVLSDVRRSLRDHPGSDFFSTWRLLDSPSAAARACSTFAGVVCSSPSPDTNADVRVTSLTLGPGLAGTLPSTLANLTMLAQLVLPPGRVSGQIPSALALPALRLLSLSGNLLSGPIPASFADAGALPSLHTLDLGHNRLSGAVPSGLLALPSLRVLVLAGNGGLGGWIPPVAAPLLHLDLRQNNLTGRLPRPLPQTLRYLSVSGNAMWGPVEALDAAFPDLAFLDISANAFSGPIPASLFAPRSPPEEEVPPPPAMLLLQRNNLSGPIPSPPEPAAVARWTVDLSHNRLTGPLPAGLAAAGILFVNHNRLTGAVPSEFARSVYTGTMTTLYAQHNYLTGFDFPLPLPGAPTTPPLPEGVTVCLSYNCMVPPPPVGPPACPAGAGGEGSRPPFQCPAFHNHTATAVAGVTEP</sequence>
<dbReference type="PANTHER" id="PTHR48009:SF1">
    <property type="entry name" value="LEUCINE-RICH REPEAT (LRR) FAMILY PROTEIN"/>
    <property type="match status" value="1"/>
</dbReference>
<dbReference type="Pfam" id="PF13855">
    <property type="entry name" value="LRR_8"/>
    <property type="match status" value="1"/>
</dbReference>
<proteinExistence type="predicted"/>
<reference evidence="2" key="1">
    <citation type="submission" date="2015-07" db="EMBL/GenBank/DDBJ databases">
        <title>Transcriptome Assembly of Anthurium amnicola.</title>
        <authorList>
            <person name="Suzuki J."/>
        </authorList>
    </citation>
    <scope>NUCLEOTIDE SEQUENCE</scope>
</reference>
<dbReference type="PANTHER" id="PTHR48009">
    <property type="entry name" value="LEUCINE-RICH REPEAT (LRR) FAMILY PROTEIN"/>
    <property type="match status" value="1"/>
</dbReference>
<name>A0A1D1YPM0_9ARAE</name>
<evidence type="ECO:0000313" key="2">
    <source>
        <dbReference type="EMBL" id="JAT56595.1"/>
    </source>
</evidence>
<protein>
    <submittedName>
        <fullName evidence="2">DNA-damage-repair/toleration protein DRT100</fullName>
    </submittedName>
</protein>
<dbReference type="Pfam" id="PF00560">
    <property type="entry name" value="LRR_1"/>
    <property type="match status" value="1"/>
</dbReference>
<accession>A0A1D1YPM0</accession>
<dbReference type="InterPro" id="IPR001611">
    <property type="entry name" value="Leu-rich_rpt"/>
</dbReference>